<sequence length="134" mass="15519">MYVYPSKTKKIEMDSLFFFTDISSTAERETMVTVLYQLSVLLILISVVLAFLVYPSMPREVRPAPRKIPSLPRGMAGARLTLLDQIKARYPELFSFERGQTKNWASKEILGRQNFQTQNLKRFYDDGTFHGFGR</sequence>
<reference evidence="2" key="1">
    <citation type="submission" date="2020-06" db="EMBL/GenBank/DDBJ databases">
        <title>Draft genome of Bugula neritina, a colonial animal packing powerful symbionts and potential medicines.</title>
        <authorList>
            <person name="Rayko M."/>
        </authorList>
    </citation>
    <scope>NUCLEOTIDE SEQUENCE [LARGE SCALE GENOMIC DNA]</scope>
    <source>
        <strain evidence="2">Kwan_BN1</strain>
    </source>
</reference>
<evidence type="ECO:0000313" key="3">
    <source>
        <dbReference type="Proteomes" id="UP000593567"/>
    </source>
</evidence>
<keyword evidence="1" id="KW-0472">Membrane</keyword>
<accession>A0A7J7JC01</accession>
<keyword evidence="1" id="KW-0812">Transmembrane</keyword>
<organism evidence="2 3">
    <name type="scientific">Bugula neritina</name>
    <name type="common">Brown bryozoan</name>
    <name type="synonym">Sertularia neritina</name>
    <dbReference type="NCBI Taxonomy" id="10212"/>
    <lineage>
        <taxon>Eukaryota</taxon>
        <taxon>Metazoa</taxon>
        <taxon>Spiralia</taxon>
        <taxon>Lophotrochozoa</taxon>
        <taxon>Bryozoa</taxon>
        <taxon>Gymnolaemata</taxon>
        <taxon>Cheilostomatida</taxon>
        <taxon>Flustrina</taxon>
        <taxon>Buguloidea</taxon>
        <taxon>Bugulidae</taxon>
        <taxon>Bugula</taxon>
    </lineage>
</organism>
<feature type="transmembrane region" description="Helical" evidence="1">
    <location>
        <begin position="34"/>
        <end position="54"/>
    </location>
</feature>
<evidence type="ECO:0000313" key="2">
    <source>
        <dbReference type="EMBL" id="KAF6023789.1"/>
    </source>
</evidence>
<comment type="caution">
    <text evidence="2">The sequence shown here is derived from an EMBL/GenBank/DDBJ whole genome shotgun (WGS) entry which is preliminary data.</text>
</comment>
<dbReference type="AlphaFoldDB" id="A0A7J7JC01"/>
<protein>
    <submittedName>
        <fullName evidence="2">Uncharacterized protein</fullName>
    </submittedName>
</protein>
<name>A0A7J7JC01_BUGNE</name>
<dbReference type="EMBL" id="VXIV02002663">
    <property type="protein sequence ID" value="KAF6023789.1"/>
    <property type="molecule type" value="Genomic_DNA"/>
</dbReference>
<evidence type="ECO:0000256" key="1">
    <source>
        <dbReference type="SAM" id="Phobius"/>
    </source>
</evidence>
<proteinExistence type="predicted"/>
<gene>
    <name evidence="2" type="ORF">EB796_017891</name>
</gene>
<dbReference type="Proteomes" id="UP000593567">
    <property type="component" value="Unassembled WGS sequence"/>
</dbReference>
<keyword evidence="1" id="KW-1133">Transmembrane helix</keyword>
<keyword evidence="3" id="KW-1185">Reference proteome</keyword>